<evidence type="ECO:0000259" key="20">
    <source>
        <dbReference type="PROSITE" id="PS50109"/>
    </source>
</evidence>
<evidence type="ECO:0000256" key="19">
    <source>
        <dbReference type="SAM" id="Coils"/>
    </source>
</evidence>
<reference evidence="23" key="1">
    <citation type="submission" date="2015-01" db="EMBL/GenBank/DDBJ databases">
        <title>Flavisolibacter sp./LCS9/ whole genome sequencing.</title>
        <authorList>
            <person name="Kim M.K."/>
            <person name="Srinivasan S."/>
            <person name="Lee J.-J."/>
        </authorList>
    </citation>
    <scope>NUCLEOTIDE SEQUENCE [LARGE SCALE GENOMIC DNA]</scope>
    <source>
        <strain evidence="23">LCS9</strain>
    </source>
</reference>
<keyword evidence="23" id="KW-1185">Reference proteome</keyword>
<evidence type="ECO:0000256" key="14">
    <source>
        <dbReference type="ARBA" id="ARBA00023004"/>
    </source>
</evidence>
<dbReference type="PANTHER" id="PTHR24421">
    <property type="entry name" value="NITRATE/NITRITE SENSOR PROTEIN NARX-RELATED"/>
    <property type="match status" value="1"/>
</dbReference>
<dbReference type="PROSITE" id="PS50109">
    <property type="entry name" value="HIS_KIN"/>
    <property type="match status" value="1"/>
</dbReference>
<dbReference type="InterPro" id="IPR005467">
    <property type="entry name" value="His_kinase_dom"/>
</dbReference>
<evidence type="ECO:0000256" key="10">
    <source>
        <dbReference type="ARBA" id="ARBA00022723"/>
    </source>
</evidence>
<protein>
    <recommendedName>
        <fullName evidence="5">Oxygen sensor histidine kinase NreB</fullName>
        <ecNumber evidence="4">2.7.13.3</ecNumber>
    </recommendedName>
    <alternativeName>
        <fullName evidence="18">Nitrogen regulation protein B</fullName>
    </alternativeName>
</protein>
<dbReference type="GO" id="GO:0005737">
    <property type="term" value="C:cytoplasm"/>
    <property type="evidence" value="ECO:0007669"/>
    <property type="project" value="UniProtKB-SubCell"/>
</dbReference>
<dbReference type="SMART" id="SM00086">
    <property type="entry name" value="PAC"/>
    <property type="match status" value="2"/>
</dbReference>
<dbReference type="SUPFAM" id="SSF55781">
    <property type="entry name" value="GAF domain-like"/>
    <property type="match status" value="1"/>
</dbReference>
<dbReference type="GO" id="GO:0046983">
    <property type="term" value="F:protein dimerization activity"/>
    <property type="evidence" value="ECO:0007669"/>
    <property type="project" value="InterPro"/>
</dbReference>
<name>A0A172U0V8_9BACT</name>
<dbReference type="InterPro" id="IPR036890">
    <property type="entry name" value="HATPase_C_sf"/>
</dbReference>
<evidence type="ECO:0000256" key="1">
    <source>
        <dbReference type="ARBA" id="ARBA00000085"/>
    </source>
</evidence>
<dbReference type="EC" id="2.7.13.3" evidence="4"/>
<dbReference type="STRING" id="1492898.SY85_22425"/>
<keyword evidence="8" id="KW-0597">Phosphoprotein</keyword>
<dbReference type="EMBL" id="CP011390">
    <property type="protein sequence ID" value="ANE52818.1"/>
    <property type="molecule type" value="Genomic_DNA"/>
</dbReference>
<dbReference type="InterPro" id="IPR050482">
    <property type="entry name" value="Sensor_HK_TwoCompSys"/>
</dbReference>
<comment type="catalytic activity">
    <reaction evidence="1">
        <text>ATP + protein L-histidine = ADP + protein N-phospho-L-histidine.</text>
        <dbReference type="EC" id="2.7.13.3"/>
    </reaction>
</comment>
<dbReference type="SMART" id="SM00387">
    <property type="entry name" value="HATPase_c"/>
    <property type="match status" value="1"/>
</dbReference>
<evidence type="ECO:0000256" key="11">
    <source>
        <dbReference type="ARBA" id="ARBA00022741"/>
    </source>
</evidence>
<keyword evidence="13" id="KW-0067">ATP-binding</keyword>
<dbReference type="Gene3D" id="3.30.450.40">
    <property type="match status" value="1"/>
</dbReference>
<dbReference type="InterPro" id="IPR035965">
    <property type="entry name" value="PAS-like_dom_sf"/>
</dbReference>
<dbReference type="GO" id="GO:0000155">
    <property type="term" value="F:phosphorelay sensor kinase activity"/>
    <property type="evidence" value="ECO:0007669"/>
    <property type="project" value="InterPro"/>
</dbReference>
<dbReference type="InterPro" id="IPR004358">
    <property type="entry name" value="Sig_transdc_His_kin-like_C"/>
</dbReference>
<dbReference type="NCBIfam" id="TIGR00229">
    <property type="entry name" value="sensory_box"/>
    <property type="match status" value="2"/>
</dbReference>
<evidence type="ECO:0000256" key="17">
    <source>
        <dbReference type="ARBA" id="ARBA00024827"/>
    </source>
</evidence>
<dbReference type="Pfam" id="PF00989">
    <property type="entry name" value="PAS"/>
    <property type="match status" value="1"/>
</dbReference>
<dbReference type="GO" id="GO:0005524">
    <property type="term" value="F:ATP binding"/>
    <property type="evidence" value="ECO:0007669"/>
    <property type="project" value="UniProtKB-KW"/>
</dbReference>
<dbReference type="Gene3D" id="3.30.565.10">
    <property type="entry name" value="Histidine kinase-like ATPase, C-terminal domain"/>
    <property type="match status" value="1"/>
</dbReference>
<dbReference type="Gene3D" id="1.20.5.1930">
    <property type="match status" value="1"/>
</dbReference>
<evidence type="ECO:0000256" key="12">
    <source>
        <dbReference type="ARBA" id="ARBA00022777"/>
    </source>
</evidence>
<dbReference type="PROSITE" id="PS50112">
    <property type="entry name" value="PAS"/>
    <property type="match status" value="2"/>
</dbReference>
<evidence type="ECO:0000259" key="21">
    <source>
        <dbReference type="PROSITE" id="PS50112"/>
    </source>
</evidence>
<dbReference type="Gene3D" id="3.30.450.20">
    <property type="entry name" value="PAS domain"/>
    <property type="match status" value="2"/>
</dbReference>
<evidence type="ECO:0000256" key="8">
    <source>
        <dbReference type="ARBA" id="ARBA00022553"/>
    </source>
</evidence>
<dbReference type="InterPro" id="IPR001610">
    <property type="entry name" value="PAC"/>
</dbReference>
<evidence type="ECO:0000256" key="7">
    <source>
        <dbReference type="ARBA" id="ARBA00022490"/>
    </source>
</evidence>
<proteinExistence type="predicted"/>
<dbReference type="GO" id="GO:0051539">
    <property type="term" value="F:4 iron, 4 sulfur cluster binding"/>
    <property type="evidence" value="ECO:0007669"/>
    <property type="project" value="UniProtKB-KW"/>
</dbReference>
<organism evidence="22 23">
    <name type="scientific">Flavisolibacter tropicus</name>
    <dbReference type="NCBI Taxonomy" id="1492898"/>
    <lineage>
        <taxon>Bacteria</taxon>
        <taxon>Pseudomonadati</taxon>
        <taxon>Bacteroidota</taxon>
        <taxon>Chitinophagia</taxon>
        <taxon>Chitinophagales</taxon>
        <taxon>Chitinophagaceae</taxon>
        <taxon>Flavisolibacter</taxon>
    </lineage>
</organism>
<dbReference type="OrthoDB" id="5401121at2"/>
<feature type="domain" description="PAS" evidence="21">
    <location>
        <begin position="21"/>
        <end position="63"/>
    </location>
</feature>
<dbReference type="InterPro" id="IPR003018">
    <property type="entry name" value="GAF"/>
</dbReference>
<evidence type="ECO:0000313" key="22">
    <source>
        <dbReference type="EMBL" id="ANE52818.1"/>
    </source>
</evidence>
<evidence type="ECO:0000256" key="15">
    <source>
        <dbReference type="ARBA" id="ARBA00023012"/>
    </source>
</evidence>
<keyword evidence="11" id="KW-0547">Nucleotide-binding</keyword>
<evidence type="ECO:0000313" key="23">
    <source>
        <dbReference type="Proteomes" id="UP000077177"/>
    </source>
</evidence>
<dbReference type="PRINTS" id="PR00344">
    <property type="entry name" value="BCTRLSENSOR"/>
</dbReference>
<keyword evidence="12" id="KW-0418">Kinase</keyword>
<keyword evidence="7" id="KW-0963">Cytoplasm</keyword>
<dbReference type="Pfam" id="PF02518">
    <property type="entry name" value="HATPase_c"/>
    <property type="match status" value="1"/>
</dbReference>
<dbReference type="Proteomes" id="UP000077177">
    <property type="component" value="Chromosome"/>
</dbReference>
<dbReference type="InterPro" id="IPR029016">
    <property type="entry name" value="GAF-like_dom_sf"/>
</dbReference>
<feature type="coiled-coil region" evidence="19">
    <location>
        <begin position="439"/>
        <end position="468"/>
    </location>
</feature>
<dbReference type="GO" id="GO:0046872">
    <property type="term" value="F:metal ion binding"/>
    <property type="evidence" value="ECO:0007669"/>
    <property type="project" value="UniProtKB-KW"/>
</dbReference>
<comment type="function">
    <text evidence="17">Member of the two-component regulatory system NreB/NreC involved in the control of dissimilatory nitrate/nitrite reduction in response to oxygen. NreB functions as a direct oxygen sensor histidine kinase which is autophosphorylated, in the absence of oxygen, probably at the conserved histidine residue, and transfers its phosphate group probably to a conserved aspartate residue of NreC. NreB/NreC activates the expression of the nitrate (narGHJI) and nitrite (nir) reductase operons, as well as the putative nitrate transporter gene narT.</text>
</comment>
<keyword evidence="9" id="KW-0808">Transferase</keyword>
<dbReference type="GO" id="GO:0016020">
    <property type="term" value="C:membrane"/>
    <property type="evidence" value="ECO:0007669"/>
    <property type="project" value="InterPro"/>
</dbReference>
<keyword evidence="15" id="KW-0902">Two-component regulatory system</keyword>
<reference evidence="22 23" key="2">
    <citation type="journal article" date="2016" name="Int. J. Syst. Evol. Microbiol.">
        <title>Flavisolibacter tropicus sp. nov., isolated from tropical soil.</title>
        <authorList>
            <person name="Lee J.J."/>
            <person name="Kang M.S."/>
            <person name="Kim G.S."/>
            <person name="Lee C.S."/>
            <person name="Lim S."/>
            <person name="Lee J."/>
            <person name="Roh S.H."/>
            <person name="Kang H."/>
            <person name="Ha J.M."/>
            <person name="Bae S."/>
            <person name="Jung H.Y."/>
            <person name="Kim M.K."/>
        </authorList>
    </citation>
    <scope>NUCLEOTIDE SEQUENCE [LARGE SCALE GENOMIC DNA]</scope>
    <source>
        <strain evidence="22 23">LCS9</strain>
    </source>
</reference>
<dbReference type="RefSeq" id="WP_066407948.1">
    <property type="nucleotide sequence ID" value="NZ_CP011390.1"/>
</dbReference>
<dbReference type="InterPro" id="IPR011712">
    <property type="entry name" value="Sig_transdc_His_kin_sub3_dim/P"/>
</dbReference>
<evidence type="ECO:0000256" key="18">
    <source>
        <dbReference type="ARBA" id="ARBA00030800"/>
    </source>
</evidence>
<comment type="subcellular location">
    <subcellularLocation>
        <location evidence="3">Cytoplasm</location>
    </subcellularLocation>
</comment>
<gene>
    <name evidence="22" type="ORF">SY85_22425</name>
</gene>
<keyword evidence="19" id="KW-0175">Coiled coil</keyword>
<sequence length="786" mass="89925">MKKMKATENTVTSTDNTIAFEKNLSDALIEGLPGIFYLANKKGQLLKWNQNLENITGCSHHELRKMKTTDFVDKSQVRLILNKRVEAFKKGKASAEINLKTKKGHTLTYYITIMPFTYNNEECILGIGIDFTEKKAAEQTLLNRNTEIKERVKELQCLYQLSELANDPKYTVDEIMQECANITPAAYQYPEITCALIHFGDQEYTSYNFEKSEWKQEANIELNGELAGVVKVFYKKEMPQAYEGPFLKEERSLINSIADILGNAAERKMANKEIIKLNRLLQFRSAINEMMLKAEDRETILKETCKIAIRYGNFKMAWMGAFSEEVHSLTPITFAGDEDGYFIKIKALTNNYTSEAWLARKAIHSHSFNYCNDIANERPDLPWKEEALKRSYRSAISLPVIVNTKLDSVFTLYMSETFFFTQEERNILLEVTSNIAFALEKIELKKLQQQAEIDLKESEEKFRILVEETLVGVFILQERKFIYTNPEFEKITGYSKDELLNYVTFEQLIYNDDFETVRQKNQQRITGKKPSDHYVLRAVKKDGTLRHIDIIVSSITFKSKLAVIGTIIDISEQVEEEQRISKAVTDAQENERQQISMELHDNVKQIIAATLLNVDFIPMALNDPDTSLKIINNVKKYLQDAIDELRRISHQLAPVIDSTLSLKQMLEDLVDTMNVTSAIHVSYRFEKLKGSVNNDIQLAIYRILQEQFSNILKHANATDVTISLSHKKDNYVFSIQDNGKGFDTSLKKSGIGLENIKRRVQAFNGSLVVNSALGKGCTLIAEIPAG</sequence>
<evidence type="ECO:0000256" key="6">
    <source>
        <dbReference type="ARBA" id="ARBA00022485"/>
    </source>
</evidence>
<dbReference type="PANTHER" id="PTHR24421:SF10">
    <property type="entry name" value="NITRATE_NITRITE SENSOR PROTEIN NARQ"/>
    <property type="match status" value="1"/>
</dbReference>
<evidence type="ECO:0000256" key="4">
    <source>
        <dbReference type="ARBA" id="ARBA00012438"/>
    </source>
</evidence>
<dbReference type="SMART" id="SM00091">
    <property type="entry name" value="PAS"/>
    <property type="match status" value="2"/>
</dbReference>
<dbReference type="GO" id="GO:0006355">
    <property type="term" value="P:regulation of DNA-templated transcription"/>
    <property type="evidence" value="ECO:0007669"/>
    <property type="project" value="InterPro"/>
</dbReference>
<dbReference type="CDD" id="cd16917">
    <property type="entry name" value="HATPase_UhpB-NarQ-NarX-like"/>
    <property type="match status" value="1"/>
</dbReference>
<evidence type="ECO:0000256" key="5">
    <source>
        <dbReference type="ARBA" id="ARBA00017322"/>
    </source>
</evidence>
<evidence type="ECO:0000256" key="3">
    <source>
        <dbReference type="ARBA" id="ARBA00004496"/>
    </source>
</evidence>
<dbReference type="InterPro" id="IPR013767">
    <property type="entry name" value="PAS_fold"/>
</dbReference>
<dbReference type="InterPro" id="IPR003594">
    <property type="entry name" value="HATPase_dom"/>
</dbReference>
<keyword evidence="16" id="KW-0411">Iron-sulfur</keyword>
<feature type="domain" description="Histidine kinase" evidence="20">
    <location>
        <begin position="594"/>
        <end position="786"/>
    </location>
</feature>
<keyword evidence="14" id="KW-0408">Iron</keyword>
<dbReference type="InterPro" id="IPR000014">
    <property type="entry name" value="PAS"/>
</dbReference>
<keyword evidence="10" id="KW-0479">Metal-binding</keyword>
<dbReference type="CDD" id="cd00130">
    <property type="entry name" value="PAS"/>
    <property type="match status" value="2"/>
</dbReference>
<dbReference type="Pfam" id="PF13185">
    <property type="entry name" value="GAF_2"/>
    <property type="match status" value="1"/>
</dbReference>
<comment type="cofactor">
    <cofactor evidence="2">
        <name>[4Fe-4S] cluster</name>
        <dbReference type="ChEBI" id="CHEBI:49883"/>
    </cofactor>
</comment>
<dbReference type="Pfam" id="PF07730">
    <property type="entry name" value="HisKA_3"/>
    <property type="match status" value="1"/>
</dbReference>
<dbReference type="SUPFAM" id="SSF55785">
    <property type="entry name" value="PYP-like sensor domain (PAS domain)"/>
    <property type="match status" value="2"/>
</dbReference>
<dbReference type="AlphaFoldDB" id="A0A172U0V8"/>
<evidence type="ECO:0000256" key="16">
    <source>
        <dbReference type="ARBA" id="ARBA00023014"/>
    </source>
</evidence>
<feature type="domain" description="PAS" evidence="21">
    <location>
        <begin position="458"/>
        <end position="528"/>
    </location>
</feature>
<dbReference type="KEGG" id="fla:SY85_22425"/>
<evidence type="ECO:0000256" key="2">
    <source>
        <dbReference type="ARBA" id="ARBA00001966"/>
    </source>
</evidence>
<dbReference type="Pfam" id="PF13426">
    <property type="entry name" value="PAS_9"/>
    <property type="match status" value="1"/>
</dbReference>
<evidence type="ECO:0000256" key="9">
    <source>
        <dbReference type="ARBA" id="ARBA00022679"/>
    </source>
</evidence>
<dbReference type="SUPFAM" id="SSF55874">
    <property type="entry name" value="ATPase domain of HSP90 chaperone/DNA topoisomerase II/histidine kinase"/>
    <property type="match status" value="1"/>
</dbReference>
<evidence type="ECO:0000256" key="13">
    <source>
        <dbReference type="ARBA" id="ARBA00022840"/>
    </source>
</evidence>
<accession>A0A172U0V8</accession>
<keyword evidence="6" id="KW-0004">4Fe-4S</keyword>